<evidence type="ECO:0000313" key="1">
    <source>
        <dbReference type="EMBL" id="MFB6490266.1"/>
    </source>
</evidence>
<reference evidence="1" key="1">
    <citation type="submission" date="2024-07" db="EMBL/GenBank/DDBJ databases">
        <title>Metagenome and Metagenome-Assembled Genomes of Archaea from a hot spring from the geothermal field of Los Azufres, Mexico.</title>
        <authorList>
            <person name="Marin-Paredes R."/>
            <person name="Martinez-Romero E."/>
            <person name="Servin-Garciduenas L.E."/>
        </authorList>
    </citation>
    <scope>NUCLEOTIDE SEQUENCE</scope>
</reference>
<dbReference type="EMBL" id="JZWT02000006">
    <property type="protein sequence ID" value="MFB6490266.1"/>
    <property type="molecule type" value="Genomic_DNA"/>
</dbReference>
<dbReference type="Proteomes" id="UP000033636">
    <property type="component" value="Unassembled WGS sequence"/>
</dbReference>
<evidence type="ECO:0000313" key="2">
    <source>
        <dbReference type="Proteomes" id="UP000033636"/>
    </source>
</evidence>
<name>A0ACC6UZZ3_9CREN</name>
<accession>A0ACC6UZZ3</accession>
<proteinExistence type="predicted"/>
<comment type="caution">
    <text evidence="1">The sequence shown here is derived from an EMBL/GenBank/DDBJ whole genome shotgun (WGS) entry which is preliminary data.</text>
</comment>
<gene>
    <name evidence="1" type="ORF">TU35_003290</name>
</gene>
<sequence>MLTQLLLIVELALLAAAAYTGRRRIARLLEVREDPGAVPSDVDSHILLFLRSQGGLAYQSDITKALGLPKSTAHKALRRLEEQGLVEIKRQGRVNLVVLREAGGAEAGQE</sequence>
<protein>
    <submittedName>
        <fullName evidence="1">Helix-turn-helix transcriptional regulator</fullName>
    </submittedName>
</protein>
<organism evidence="1 2">
    <name type="scientific">Thermoproteus sp. AZ2</name>
    <dbReference type="NCBI Taxonomy" id="1609232"/>
    <lineage>
        <taxon>Archaea</taxon>
        <taxon>Thermoproteota</taxon>
        <taxon>Thermoprotei</taxon>
        <taxon>Thermoproteales</taxon>
        <taxon>Thermoproteaceae</taxon>
        <taxon>Thermoproteus</taxon>
    </lineage>
</organism>